<dbReference type="SUPFAM" id="SSF55785">
    <property type="entry name" value="PYP-like sensor domain (PAS domain)"/>
    <property type="match status" value="1"/>
</dbReference>
<dbReference type="PROSITE" id="PS50113">
    <property type="entry name" value="PAC"/>
    <property type="match status" value="1"/>
</dbReference>
<dbReference type="SMART" id="SM00387">
    <property type="entry name" value="HATPase_c"/>
    <property type="match status" value="1"/>
</dbReference>
<dbReference type="OrthoDB" id="9805967at2"/>
<feature type="domain" description="PAS" evidence="15">
    <location>
        <begin position="354"/>
        <end position="405"/>
    </location>
</feature>
<keyword evidence="10" id="KW-0067">ATP-binding</keyword>
<keyword evidence="8" id="KW-0547">Nucleotide-binding</keyword>
<dbReference type="InterPro" id="IPR029151">
    <property type="entry name" value="Sensor-like_sf"/>
</dbReference>
<evidence type="ECO:0000259" key="16">
    <source>
        <dbReference type="PROSITE" id="PS50113"/>
    </source>
</evidence>
<dbReference type="InterPro" id="IPR013655">
    <property type="entry name" value="PAS_fold_3"/>
</dbReference>
<dbReference type="PANTHER" id="PTHR43065:SF46">
    <property type="entry name" value="C4-DICARBOXYLATE TRANSPORT SENSOR PROTEIN DCTB"/>
    <property type="match status" value="1"/>
</dbReference>
<comment type="catalytic activity">
    <reaction evidence="1">
        <text>ATP + protein L-histidine = ADP + protein N-phospho-L-histidine.</text>
        <dbReference type="EC" id="2.7.13.3"/>
    </reaction>
</comment>
<keyword evidence="7 13" id="KW-0812">Transmembrane</keyword>
<accession>A0A5R8Y3U1</accession>
<dbReference type="RefSeq" id="WP_138151143.1">
    <property type="nucleotide sequence ID" value="NZ_VANU01000001.1"/>
</dbReference>
<dbReference type="InterPro" id="IPR003594">
    <property type="entry name" value="HATPase_dom"/>
</dbReference>
<reference evidence="17 18" key="1">
    <citation type="submission" date="2019-05" db="EMBL/GenBank/DDBJ databases">
        <title>Arcobacter sp. nov., isolated from sea sediment.</title>
        <authorList>
            <person name="Kim W."/>
        </authorList>
    </citation>
    <scope>NUCLEOTIDE SEQUENCE [LARGE SCALE GENOMIC DNA]</scope>
    <source>
        <strain evidence="17 18">CAU 1517</strain>
    </source>
</reference>
<dbReference type="PANTHER" id="PTHR43065">
    <property type="entry name" value="SENSOR HISTIDINE KINASE"/>
    <property type="match status" value="1"/>
</dbReference>
<evidence type="ECO:0000256" key="1">
    <source>
        <dbReference type="ARBA" id="ARBA00000085"/>
    </source>
</evidence>
<keyword evidence="18" id="KW-1185">Reference proteome</keyword>
<feature type="transmembrane region" description="Helical" evidence="13">
    <location>
        <begin position="7"/>
        <end position="25"/>
    </location>
</feature>
<dbReference type="GO" id="GO:0005886">
    <property type="term" value="C:plasma membrane"/>
    <property type="evidence" value="ECO:0007669"/>
    <property type="project" value="UniProtKB-SubCell"/>
</dbReference>
<evidence type="ECO:0000256" key="6">
    <source>
        <dbReference type="ARBA" id="ARBA00022679"/>
    </source>
</evidence>
<evidence type="ECO:0000256" key="13">
    <source>
        <dbReference type="SAM" id="Phobius"/>
    </source>
</evidence>
<evidence type="ECO:0000256" key="8">
    <source>
        <dbReference type="ARBA" id="ARBA00022741"/>
    </source>
</evidence>
<keyword evidence="9" id="KW-0418">Kinase</keyword>
<name>A0A5R8Y3U1_9BACT</name>
<keyword evidence="6" id="KW-0808">Transferase</keyword>
<dbReference type="Proteomes" id="UP000308901">
    <property type="component" value="Unassembled WGS sequence"/>
</dbReference>
<feature type="domain" description="Histidine kinase" evidence="14">
    <location>
        <begin position="476"/>
        <end position="694"/>
    </location>
</feature>
<evidence type="ECO:0000256" key="7">
    <source>
        <dbReference type="ARBA" id="ARBA00022692"/>
    </source>
</evidence>
<keyword evidence="13" id="KW-0472">Membrane</keyword>
<evidence type="ECO:0000259" key="14">
    <source>
        <dbReference type="PROSITE" id="PS50109"/>
    </source>
</evidence>
<dbReference type="GO" id="GO:0005524">
    <property type="term" value="F:ATP binding"/>
    <property type="evidence" value="ECO:0007669"/>
    <property type="project" value="UniProtKB-KW"/>
</dbReference>
<dbReference type="SUPFAM" id="SSF47384">
    <property type="entry name" value="Homodimeric domain of signal transducing histidine kinase"/>
    <property type="match status" value="1"/>
</dbReference>
<dbReference type="CDD" id="cd00082">
    <property type="entry name" value="HisKA"/>
    <property type="match status" value="1"/>
</dbReference>
<dbReference type="GO" id="GO:0000155">
    <property type="term" value="F:phosphorelay sensor kinase activity"/>
    <property type="evidence" value="ECO:0007669"/>
    <property type="project" value="InterPro"/>
</dbReference>
<dbReference type="InterPro" id="IPR048760">
    <property type="entry name" value="VP0354-like_sensor_dom"/>
</dbReference>
<dbReference type="AlphaFoldDB" id="A0A5R8Y3U1"/>
<organism evidence="17 18">
    <name type="scientific">Arcobacter arenosus</name>
    <dbReference type="NCBI Taxonomy" id="2576037"/>
    <lineage>
        <taxon>Bacteria</taxon>
        <taxon>Pseudomonadati</taxon>
        <taxon>Campylobacterota</taxon>
        <taxon>Epsilonproteobacteria</taxon>
        <taxon>Campylobacterales</taxon>
        <taxon>Arcobacteraceae</taxon>
        <taxon>Arcobacter</taxon>
    </lineage>
</organism>
<dbReference type="Pfam" id="PF21623">
    <property type="entry name" value="HK_sensor_dom_bact"/>
    <property type="match status" value="1"/>
</dbReference>
<protein>
    <recommendedName>
        <fullName evidence="3">histidine kinase</fullName>
        <ecNumber evidence="3">2.7.13.3</ecNumber>
    </recommendedName>
</protein>
<dbReference type="Pfam" id="PF08447">
    <property type="entry name" value="PAS_3"/>
    <property type="match status" value="1"/>
</dbReference>
<evidence type="ECO:0000256" key="2">
    <source>
        <dbReference type="ARBA" id="ARBA00004651"/>
    </source>
</evidence>
<dbReference type="SUPFAM" id="SSF55874">
    <property type="entry name" value="ATPase domain of HSP90 chaperone/DNA topoisomerase II/histidine kinase"/>
    <property type="match status" value="1"/>
</dbReference>
<evidence type="ECO:0000256" key="12">
    <source>
        <dbReference type="ARBA" id="ARBA00023012"/>
    </source>
</evidence>
<dbReference type="SMART" id="SM00086">
    <property type="entry name" value="PAC"/>
    <property type="match status" value="1"/>
</dbReference>
<dbReference type="Gene3D" id="1.10.287.130">
    <property type="match status" value="1"/>
</dbReference>
<evidence type="ECO:0000256" key="9">
    <source>
        <dbReference type="ARBA" id="ARBA00022777"/>
    </source>
</evidence>
<dbReference type="PROSITE" id="PS50112">
    <property type="entry name" value="PAS"/>
    <property type="match status" value="1"/>
</dbReference>
<dbReference type="InterPro" id="IPR036097">
    <property type="entry name" value="HisK_dim/P_sf"/>
</dbReference>
<dbReference type="PRINTS" id="PR00344">
    <property type="entry name" value="BCTRLSENSOR"/>
</dbReference>
<dbReference type="SUPFAM" id="SSF103190">
    <property type="entry name" value="Sensory domain-like"/>
    <property type="match status" value="1"/>
</dbReference>
<evidence type="ECO:0000259" key="15">
    <source>
        <dbReference type="PROSITE" id="PS50112"/>
    </source>
</evidence>
<dbReference type="PROSITE" id="PS50109">
    <property type="entry name" value="HIS_KIN"/>
    <property type="match status" value="1"/>
</dbReference>
<dbReference type="InterPro" id="IPR000700">
    <property type="entry name" value="PAS-assoc_C"/>
</dbReference>
<evidence type="ECO:0000256" key="5">
    <source>
        <dbReference type="ARBA" id="ARBA00022553"/>
    </source>
</evidence>
<dbReference type="InterPro" id="IPR004358">
    <property type="entry name" value="Sig_transdc_His_kin-like_C"/>
</dbReference>
<evidence type="ECO:0000256" key="11">
    <source>
        <dbReference type="ARBA" id="ARBA00022989"/>
    </source>
</evidence>
<keyword evidence="5" id="KW-0597">Phosphoprotein</keyword>
<dbReference type="InterPro" id="IPR035965">
    <property type="entry name" value="PAS-like_dom_sf"/>
</dbReference>
<evidence type="ECO:0000256" key="4">
    <source>
        <dbReference type="ARBA" id="ARBA00022475"/>
    </source>
</evidence>
<feature type="domain" description="PAC" evidence="16">
    <location>
        <begin position="408"/>
        <end position="460"/>
    </location>
</feature>
<evidence type="ECO:0000256" key="10">
    <source>
        <dbReference type="ARBA" id="ARBA00022840"/>
    </source>
</evidence>
<evidence type="ECO:0000256" key="3">
    <source>
        <dbReference type="ARBA" id="ARBA00012438"/>
    </source>
</evidence>
<dbReference type="InterPro" id="IPR000014">
    <property type="entry name" value="PAS"/>
</dbReference>
<dbReference type="EC" id="2.7.13.3" evidence="3"/>
<dbReference type="CDD" id="cd00130">
    <property type="entry name" value="PAS"/>
    <property type="match status" value="1"/>
</dbReference>
<evidence type="ECO:0000313" key="18">
    <source>
        <dbReference type="Proteomes" id="UP000308901"/>
    </source>
</evidence>
<feature type="transmembrane region" description="Helical" evidence="13">
    <location>
        <begin position="299"/>
        <end position="321"/>
    </location>
</feature>
<dbReference type="Gene3D" id="3.30.565.10">
    <property type="entry name" value="Histidine kinase-like ATPase, C-terminal domain"/>
    <property type="match status" value="1"/>
</dbReference>
<dbReference type="InterPro" id="IPR036890">
    <property type="entry name" value="HATPase_C_sf"/>
</dbReference>
<proteinExistence type="predicted"/>
<dbReference type="NCBIfam" id="TIGR00229">
    <property type="entry name" value="sensory_box"/>
    <property type="match status" value="1"/>
</dbReference>
<dbReference type="InterPro" id="IPR001610">
    <property type="entry name" value="PAC"/>
</dbReference>
<gene>
    <name evidence="17" type="ORF">FDK22_01750</name>
</gene>
<dbReference type="InterPro" id="IPR005467">
    <property type="entry name" value="His_kinase_dom"/>
</dbReference>
<dbReference type="EMBL" id="VANU01000001">
    <property type="protein sequence ID" value="TLP40765.1"/>
    <property type="molecule type" value="Genomic_DNA"/>
</dbReference>
<evidence type="ECO:0000313" key="17">
    <source>
        <dbReference type="EMBL" id="TLP40765.1"/>
    </source>
</evidence>
<dbReference type="Gene3D" id="3.30.450.20">
    <property type="entry name" value="PAS domain"/>
    <property type="match status" value="2"/>
</dbReference>
<keyword evidence="12" id="KW-0902">Two-component regulatory system</keyword>
<comment type="subcellular location">
    <subcellularLocation>
        <location evidence="2">Cell membrane</location>
        <topology evidence="2">Multi-pass membrane protein</topology>
    </subcellularLocation>
</comment>
<keyword evidence="11 13" id="KW-1133">Transmembrane helix</keyword>
<dbReference type="Pfam" id="PF02518">
    <property type="entry name" value="HATPase_c"/>
    <property type="match status" value="1"/>
</dbReference>
<dbReference type="InterPro" id="IPR003661">
    <property type="entry name" value="HisK_dim/P_dom"/>
</dbReference>
<sequence>MKKAIELFLIFIFFSILLVVTNFYVKDIYFKDSFTKIALDDAFKKMRGKELEFKKNVQQETENILFSIRKFKYLDEYIKGKVENKEIIEQLFISYLNSKKAIAQIRYINKNGFEKIKVSKTEFNSKAFADSKLERKSSRYYFKESKNKPYEVVWFSELDLKMKNCKPILPYKPIIRIILPVKNDASFAGILVIDYSMSEFLTKFTNTPFYDVILVNKKGETLYHYDKTKAWSKYNSSNFNIKEEFPLYYEEIFREDTFRSNYFVSKKLDVDIKSGLYLILQLKKSHLDAISAVEFKKEITVALITLLFSLILSFIIIKIFYKYVITIDDLKMLNFNLKNKEKTISDHVIYSRTDLHGIITDVSDAFCKLSGYTRDELIGSSHNIVRHPEMPKSVFQDMWDKLKNEENWQGEMKNLAKDGSYYWVNAIITPEYNINKKLIGFISIREDISSKKDFESQQKLMLEQSKLAAMGEMIGNIAHQWRQPLSVISSASTSVILKKEMNIDVSDKDLIKDLLMINDQTQYLSETINTFRDFLKNDKGIENIVLQDKIKEVSKIVSGTLHSKGIDLILNIDEIKPISMSLIIGELPQVIINILNNAKDALLENSVKNPWIKVDLLEKEKDVIISIEDNAGGIPEDIICKIFEPYFTTKNQSLGTGLGLYMSYKIINESLGGSLYVENTENGAKFFIKLNKNM</sequence>
<keyword evidence="4" id="KW-1003">Cell membrane</keyword>
<comment type="caution">
    <text evidence="17">The sequence shown here is derived from an EMBL/GenBank/DDBJ whole genome shotgun (WGS) entry which is preliminary data.</text>
</comment>